<reference evidence="6" key="1">
    <citation type="journal article" date="2019" name="Sci. Rep.">
        <title>Draft genome of Tanacetum cinerariifolium, the natural source of mosquito coil.</title>
        <authorList>
            <person name="Yamashiro T."/>
            <person name="Shiraishi A."/>
            <person name="Satake H."/>
            <person name="Nakayama K."/>
        </authorList>
    </citation>
    <scope>NUCLEOTIDE SEQUENCE</scope>
</reference>
<feature type="coiled-coil region" evidence="1">
    <location>
        <begin position="243"/>
        <end position="270"/>
    </location>
</feature>
<dbReference type="InterPro" id="IPR013103">
    <property type="entry name" value="RVT_2"/>
</dbReference>
<evidence type="ECO:0000259" key="5">
    <source>
        <dbReference type="Pfam" id="PF25597"/>
    </source>
</evidence>
<feature type="compositionally biased region" description="Polar residues" evidence="2">
    <location>
        <begin position="200"/>
        <end position="221"/>
    </location>
</feature>
<organism evidence="6">
    <name type="scientific">Tanacetum cinerariifolium</name>
    <name type="common">Dalmatian daisy</name>
    <name type="synonym">Chrysanthemum cinerariifolium</name>
    <dbReference type="NCBI Taxonomy" id="118510"/>
    <lineage>
        <taxon>Eukaryota</taxon>
        <taxon>Viridiplantae</taxon>
        <taxon>Streptophyta</taxon>
        <taxon>Embryophyta</taxon>
        <taxon>Tracheophyta</taxon>
        <taxon>Spermatophyta</taxon>
        <taxon>Magnoliopsida</taxon>
        <taxon>eudicotyledons</taxon>
        <taxon>Gunneridae</taxon>
        <taxon>Pentapetalae</taxon>
        <taxon>asterids</taxon>
        <taxon>campanulids</taxon>
        <taxon>Asterales</taxon>
        <taxon>Asteraceae</taxon>
        <taxon>Asteroideae</taxon>
        <taxon>Anthemideae</taxon>
        <taxon>Anthemidinae</taxon>
        <taxon>Tanacetum</taxon>
    </lineage>
</organism>
<evidence type="ECO:0000259" key="4">
    <source>
        <dbReference type="Pfam" id="PF22936"/>
    </source>
</evidence>
<evidence type="ECO:0000256" key="1">
    <source>
        <dbReference type="SAM" id="Coils"/>
    </source>
</evidence>
<dbReference type="Pfam" id="PF25597">
    <property type="entry name" value="SH3_retrovirus"/>
    <property type="match status" value="1"/>
</dbReference>
<proteinExistence type="predicted"/>
<feature type="region of interest" description="Disordered" evidence="2">
    <location>
        <begin position="189"/>
        <end position="223"/>
    </location>
</feature>
<feature type="compositionally biased region" description="Basic and acidic residues" evidence="2">
    <location>
        <begin position="869"/>
        <end position="888"/>
    </location>
</feature>
<dbReference type="InterPro" id="IPR012337">
    <property type="entry name" value="RNaseH-like_sf"/>
</dbReference>
<dbReference type="SUPFAM" id="SSF53098">
    <property type="entry name" value="Ribonuclease H-like"/>
    <property type="match status" value="1"/>
</dbReference>
<dbReference type="InterPro" id="IPR057670">
    <property type="entry name" value="SH3_retrovirus"/>
</dbReference>
<keyword evidence="1" id="KW-0175">Coiled coil</keyword>
<dbReference type="EMBL" id="BKCJ010002635">
    <property type="protein sequence ID" value="GEU49907.1"/>
    <property type="molecule type" value="Genomic_DNA"/>
</dbReference>
<dbReference type="InterPro" id="IPR036397">
    <property type="entry name" value="RNaseH_sf"/>
</dbReference>
<protein>
    <submittedName>
        <fullName evidence="6">Uncharacterized protein</fullName>
    </submittedName>
</protein>
<accession>A0A6L2KMC3</accession>
<feature type="domain" description="Retrovirus-related Pol polyprotein from transposon TNT 1-94-like beta-barrel" evidence="4">
    <location>
        <begin position="634"/>
        <end position="707"/>
    </location>
</feature>
<evidence type="ECO:0000259" key="3">
    <source>
        <dbReference type="Pfam" id="PF07727"/>
    </source>
</evidence>
<sequence length="1871" mass="212516">MSTLKFADVHNLVTFLSKPTESEGFEQIVDFLNANPIKYALTVNPIVYTSYIEQFWATLKMKTVNGEVQLQAIVDEKRLTLIGYEKISEKLTFYKAFFSRQWKFFIHTILQCLSARTTAWNEFSSTMASAIICLATNQKFNFSKYIFESMSMFLDETVNKEMDDSLERAATTATSLDAEQDRGNIFKTRSKVKPNEPGCQGTSSVGGPRSQETIGDNVAQTRSERVSKISNDPLLIGVNTPRSDHSALEIENLKRRVKKLERRKRSRTHGLKRLYKVGLSARVESFKDEGLGEEDASKHGRIADIDTNKDIYLVNVHTDEEMYDPDQDLGGEEVFVAQKYKNVVEKEVDAAQIQVTTAATTTTISIDEVTLDQALAELKHTKPKARAKGIVFYEPEESTTTTTTAIPKPKSQDKGKAKMIEEFVKLKKKDRIHLDEEVALKLQAEFEKEQRLTNEKAQLEEEANICDGVGSYDWSFQEDEEPTNYALMAFTSSSSSSSDNEIAPCSKACSKSYATFQSHYDKLTNDLQKSQFDVLSYKTCLESVEARLVVYQQNENMFKEDIKLLKLDVMLRDNALVELKKHIEKDVSMPTSPVHDRYKSGERYHVVPPPYTGTFMPPKPDLGNPHQALKDKGVIDSGCSRHMTGNISYLSDFEEINRGYVTFGGNPKGGKITGKVKIRTGKLDFNDVYFVKELKFNLFSVSQMCDKKNIVLFTNTKWMKGIKKDFSVARTPQQNGIAERKNKTLIEAARTICLVTILNTQDPLGKFDEKADEGFLVGYSISSKDFRVFNSRTKIVHETLHINFLENQPNVTGSGPTWLFDIDTLTQSMDYQPVVTRNQPNLVQNTDVDVAFDVKEPESKVYVSLSSSDKPKKHDEKATREAKGKSHVEVSTGVRDLSDEFEEFSNNSTNEVNATSTPVSTVEPNSINSINSFDVAGPSNNAVSLNFELGGKSLFVDHSQYLDDPNMPALEDIPYSDDEEDVGADADFSNLEKNITVCPIPTTRVHKDHPVTQIIGELYSAPQTRSMARMVKENKARLVAQGHTQKEGIDYEEVFAPVARIEAIRFEDPDYPNKVYKVVKALYGLHQALRAWYETLANYLLENGFQRGKIDQTLFIKKQKGDILLVQQKYNEIFISQDKYVAEILRKFGLTDGKSASTPIDTEKPLLKDPDGKDVDTVVATSSTEAEYVVATSCCAQVLWIQNQLLDYGKIINVVSSKLMMFGLTIDAAHLILLGHKCMSAKRTAWNEFSSSMASAVICPATEQDKVAQAIEITKLKQKVRRLEKKRQFKTSGLKRLKKVGTAQRVESSADNVMDDQEDASKQGEIAALNVNEDVTLESVDAEVSMDANVQGRLPESQAKIYHLDLEHAEKVLTMQDTDEVEPAKVEEVIEVVIAAKLMTKVVTVAAATTIIVAQVPKASALRRRRGVIIQDPKEAATASVIMHSKVKSKDKGKGILVKEPKPLKRQTQIEQDEAFARQLEAELNANINWNDVVDQARKNMMVYLKNMIGFKMDFFRGMTYADIRPIFEKHYKLNQAFLERVEEEVTCQEEEGSKRKDYNLKQRAAKKQKINKETEELKTHLQIIPNDDDDAFKSSEPKSFSNEFLLNTLKVMFEKPNAKASIWRDQRDRYGLEKVKSWKLFESCGVHILTLTTIQMILLVEKKYPLTRFTLEQMLNNVRLEVEEESEMSLELLRELEAELNANINWNEVIEKVKRKEKQDNAVLRYQALKRKLQTKAHAMKNMMKLDEEVEELKTHLQIVPNDEDDVYTEATPLALKVPVDDYQIHTEHNKPYYKIIRADETHQLFLSFISLLRNFDKEDLEMLWKIVQERFAFSEPKNFSDEFLLNTLKTMLSIMLKLTYEKIKEAVMV</sequence>
<dbReference type="Pfam" id="PF07727">
    <property type="entry name" value="RVT_2"/>
    <property type="match status" value="1"/>
</dbReference>
<name>A0A6L2KMC3_TANCI</name>
<dbReference type="InterPro" id="IPR054722">
    <property type="entry name" value="PolX-like_BBD"/>
</dbReference>
<feature type="domain" description="Retroviral polymerase SH3-like" evidence="5">
    <location>
        <begin position="753"/>
        <end position="809"/>
    </location>
</feature>
<feature type="region of interest" description="Disordered" evidence="2">
    <location>
        <begin position="863"/>
        <end position="888"/>
    </location>
</feature>
<dbReference type="GO" id="GO:0003676">
    <property type="term" value="F:nucleic acid binding"/>
    <property type="evidence" value="ECO:0007669"/>
    <property type="project" value="InterPro"/>
</dbReference>
<dbReference type="Gene3D" id="3.30.420.10">
    <property type="entry name" value="Ribonuclease H-like superfamily/Ribonuclease H"/>
    <property type="match status" value="1"/>
</dbReference>
<dbReference type="Pfam" id="PF22936">
    <property type="entry name" value="Pol_BBD"/>
    <property type="match status" value="1"/>
</dbReference>
<comment type="caution">
    <text evidence="6">The sequence shown here is derived from an EMBL/GenBank/DDBJ whole genome shotgun (WGS) entry which is preliminary data.</text>
</comment>
<evidence type="ECO:0000256" key="2">
    <source>
        <dbReference type="SAM" id="MobiDB-lite"/>
    </source>
</evidence>
<gene>
    <name evidence="6" type="ORF">Tci_021885</name>
</gene>
<evidence type="ECO:0000313" key="6">
    <source>
        <dbReference type="EMBL" id="GEU49907.1"/>
    </source>
</evidence>
<feature type="domain" description="Reverse transcriptase Ty1/copia-type" evidence="3">
    <location>
        <begin position="1070"/>
        <end position="1125"/>
    </location>
</feature>